<dbReference type="InterPro" id="IPR001138">
    <property type="entry name" value="Zn2Cys6_DnaBD"/>
</dbReference>
<keyword evidence="9" id="KW-1185">Reference proteome</keyword>
<feature type="region of interest" description="Disordered" evidence="6">
    <location>
        <begin position="137"/>
        <end position="161"/>
    </location>
</feature>
<feature type="domain" description="Zn(2)-C6 fungal-type" evidence="7">
    <location>
        <begin position="72"/>
        <end position="102"/>
    </location>
</feature>
<dbReference type="PROSITE" id="PS50048">
    <property type="entry name" value="ZN2_CY6_FUNGAL_2"/>
    <property type="match status" value="1"/>
</dbReference>
<dbReference type="GO" id="GO:0008270">
    <property type="term" value="F:zinc ion binding"/>
    <property type="evidence" value="ECO:0007669"/>
    <property type="project" value="InterPro"/>
</dbReference>
<keyword evidence="3" id="KW-0805">Transcription regulation</keyword>
<keyword evidence="4" id="KW-0804">Transcription</keyword>
<protein>
    <submittedName>
        <fullName evidence="8">Putative transcriptional regulatory protein</fullName>
    </submittedName>
</protein>
<evidence type="ECO:0000256" key="1">
    <source>
        <dbReference type="ARBA" id="ARBA00004123"/>
    </source>
</evidence>
<dbReference type="InParanoid" id="A0A7J6JQZ9"/>
<evidence type="ECO:0000256" key="6">
    <source>
        <dbReference type="SAM" id="MobiDB-lite"/>
    </source>
</evidence>
<dbReference type="InterPro" id="IPR050815">
    <property type="entry name" value="TF_fung"/>
</dbReference>
<evidence type="ECO:0000313" key="9">
    <source>
        <dbReference type="Proteomes" id="UP000011096"/>
    </source>
</evidence>
<reference evidence="8 9" key="2">
    <citation type="submission" date="2020-04" db="EMBL/GenBank/DDBJ databases">
        <title>Genome sequencing and assembly of multiple isolates from the Colletotrichum gloeosporioides species complex.</title>
        <authorList>
            <person name="Gan P."/>
            <person name="Shirasu K."/>
        </authorList>
    </citation>
    <scope>NUCLEOTIDE SEQUENCE [LARGE SCALE GENOMIC DNA]</scope>
    <source>
        <strain evidence="8 9">Nara gc5</strain>
    </source>
</reference>
<evidence type="ECO:0000313" key="8">
    <source>
        <dbReference type="EMBL" id="KAF4492467.1"/>
    </source>
</evidence>
<dbReference type="CDD" id="cd12148">
    <property type="entry name" value="fungal_TF_MHR"/>
    <property type="match status" value="1"/>
</dbReference>
<organism evidence="8 9">
    <name type="scientific">Colletotrichum fructicola (strain Nara gc5)</name>
    <name type="common">Anthracnose fungus</name>
    <name type="synonym">Colletotrichum gloeosporioides (strain Nara gc5)</name>
    <dbReference type="NCBI Taxonomy" id="1213859"/>
    <lineage>
        <taxon>Eukaryota</taxon>
        <taxon>Fungi</taxon>
        <taxon>Dikarya</taxon>
        <taxon>Ascomycota</taxon>
        <taxon>Pezizomycotina</taxon>
        <taxon>Sordariomycetes</taxon>
        <taxon>Hypocreomycetidae</taxon>
        <taxon>Glomerellales</taxon>
        <taxon>Glomerellaceae</taxon>
        <taxon>Colletotrichum</taxon>
        <taxon>Colletotrichum gloeosporioides species complex</taxon>
    </lineage>
</organism>
<proteinExistence type="predicted"/>
<evidence type="ECO:0000259" key="7">
    <source>
        <dbReference type="PROSITE" id="PS50048"/>
    </source>
</evidence>
<dbReference type="GO" id="GO:0000981">
    <property type="term" value="F:DNA-binding transcription factor activity, RNA polymerase II-specific"/>
    <property type="evidence" value="ECO:0007669"/>
    <property type="project" value="InterPro"/>
</dbReference>
<dbReference type="CDD" id="cd00067">
    <property type="entry name" value="GAL4"/>
    <property type="match status" value="1"/>
</dbReference>
<reference evidence="8 9" key="1">
    <citation type="submission" date="2012-08" db="EMBL/GenBank/DDBJ databases">
        <authorList>
            <person name="Gan P.H.P."/>
            <person name="Ikeda K."/>
            <person name="Irieda H."/>
            <person name="Narusaka M."/>
            <person name="O'Connell R.J."/>
            <person name="Narusaka Y."/>
            <person name="Takano Y."/>
            <person name="Kubo Y."/>
            <person name="Shirasu K."/>
        </authorList>
    </citation>
    <scope>NUCLEOTIDE SEQUENCE [LARGE SCALE GENOMIC DNA]</scope>
    <source>
        <strain evidence="8 9">Nara gc5</strain>
    </source>
</reference>
<dbReference type="RefSeq" id="XP_066009917.1">
    <property type="nucleotide sequence ID" value="XM_066150634.1"/>
</dbReference>
<name>A0A7J6JQZ9_COLFN</name>
<dbReference type="InterPro" id="IPR036864">
    <property type="entry name" value="Zn2-C6_fun-type_DNA-bd_sf"/>
</dbReference>
<dbReference type="GO" id="GO:0005634">
    <property type="term" value="C:nucleus"/>
    <property type="evidence" value="ECO:0007669"/>
    <property type="project" value="UniProtKB-SubCell"/>
</dbReference>
<evidence type="ECO:0000256" key="2">
    <source>
        <dbReference type="ARBA" id="ARBA00022723"/>
    </source>
</evidence>
<comment type="subcellular location">
    <subcellularLocation>
        <location evidence="1">Nucleus</location>
    </subcellularLocation>
</comment>
<dbReference type="Pfam" id="PF00172">
    <property type="entry name" value="Zn_clus"/>
    <property type="match status" value="1"/>
</dbReference>
<dbReference type="OrthoDB" id="2219495at2759"/>
<dbReference type="AlphaFoldDB" id="A0A7J6JQZ9"/>
<keyword evidence="2" id="KW-0479">Metal-binding</keyword>
<dbReference type="PANTHER" id="PTHR47338:SF9">
    <property type="entry name" value="ZN(II)2CYS6 TRANSCRIPTION FACTOR (EUROFUNG)"/>
    <property type="match status" value="1"/>
</dbReference>
<dbReference type="Proteomes" id="UP000011096">
    <property type="component" value="Unassembled WGS sequence"/>
</dbReference>
<evidence type="ECO:0000256" key="4">
    <source>
        <dbReference type="ARBA" id="ARBA00023163"/>
    </source>
</evidence>
<dbReference type="SMART" id="SM00066">
    <property type="entry name" value="GAL4"/>
    <property type="match status" value="1"/>
</dbReference>
<dbReference type="PROSITE" id="PS00463">
    <property type="entry name" value="ZN2_CY6_FUNGAL_1"/>
    <property type="match status" value="1"/>
</dbReference>
<dbReference type="SUPFAM" id="SSF57701">
    <property type="entry name" value="Zn2/Cys6 DNA-binding domain"/>
    <property type="match status" value="1"/>
</dbReference>
<dbReference type="GeneID" id="43607510"/>
<evidence type="ECO:0000256" key="3">
    <source>
        <dbReference type="ARBA" id="ARBA00023015"/>
    </source>
</evidence>
<evidence type="ECO:0000256" key="5">
    <source>
        <dbReference type="ARBA" id="ARBA00023242"/>
    </source>
</evidence>
<gene>
    <name evidence="8" type="ORF">CGGC5_v000132</name>
</gene>
<comment type="caution">
    <text evidence="8">The sequence shown here is derived from an EMBL/GenBank/DDBJ whole genome shotgun (WGS) entry which is preliminary data.</text>
</comment>
<accession>A0A7J6JQZ9</accession>
<dbReference type="EMBL" id="ANPB02000001">
    <property type="protein sequence ID" value="KAF4492467.1"/>
    <property type="molecule type" value="Genomic_DNA"/>
</dbReference>
<sequence>MRPNTVEAGTWEAHWSRLDFRTHSHHYFSSSTYYTLTSLTLFILCGPCIHPQSSHSTTAMDEARYAKRARQACEPCRKKKSKCPGERPICSYCERLGQQCVYNSSAEVVDTHQTKHNREMEHRMNSLEDKMDRLIQHLSPDPQPRRPSSSNPIPSPKPSTVMEVAVTRHESRPAQNESPSSISVVTETHLNEIGRLYLTWCHSQPITLFHEESFLTSLATRGPELVLSLQALVLRFPPGSLTADAEQQLNTKARSARRMVMERVTEGRVELSTLQSLCILSMFDFATGNVTQSGLNLSIATHLSHSIPPSHNQRTAHELNLCLRGIAALQNLQGCIVPATASLHNTSYTLSLAPCTSPSLSHLDDAAPDNNISTLAAHFSVTWRLARAYAASRVSPDAPPPWDSRSDYSTVMQSHHDIDCRASAKYRFACNRIGDYAPEAIQAQRHWWMPFLFIQFVHETIPCLLNHPFLLSMRLRSFRQTIPVYFMQQSFEAINRNAGWVIYFVDVLEKKGVQVSDPVLAHCVVIVATIHLQHSFVQDDLLRGKAQTGFEKCMRFLRRMGAVWPCVANMANNLRRLQDSIVLRPSPAQQDGSSQSRSFSINSQLLWDLLIYDKAVRPDAGWDQSMFGPTLKADVAELSAEHRAAEFDLVGSAGISGHKAMPNEAAVWPPNEDPPPVDLPQNAGLDAQVGDLTGGPSFEDIFFEGVGPFGDQANRFFDGNDYGRAIDDWLNLGT</sequence>
<dbReference type="PANTHER" id="PTHR47338">
    <property type="entry name" value="ZN(II)2CYS6 TRANSCRIPTION FACTOR (EUROFUNG)-RELATED"/>
    <property type="match status" value="1"/>
</dbReference>
<dbReference type="Gene3D" id="4.10.240.10">
    <property type="entry name" value="Zn(2)-C6 fungal-type DNA-binding domain"/>
    <property type="match status" value="1"/>
</dbReference>
<keyword evidence="5" id="KW-0539">Nucleus</keyword>